<evidence type="ECO:0000313" key="7">
    <source>
        <dbReference type="Proteomes" id="UP001152622"/>
    </source>
</evidence>
<dbReference type="InterPro" id="IPR036872">
    <property type="entry name" value="CH_dom_sf"/>
</dbReference>
<evidence type="ECO:0000313" key="6">
    <source>
        <dbReference type="EMBL" id="KAJ8347036.1"/>
    </source>
</evidence>
<dbReference type="SUPFAM" id="SSF47576">
    <property type="entry name" value="Calponin-homology domain, CH-domain"/>
    <property type="match status" value="1"/>
</dbReference>
<feature type="compositionally biased region" description="Polar residues" evidence="4">
    <location>
        <begin position="255"/>
        <end position="267"/>
    </location>
</feature>
<feature type="compositionally biased region" description="Basic and acidic residues" evidence="4">
    <location>
        <begin position="131"/>
        <end position="147"/>
    </location>
</feature>
<reference evidence="6" key="1">
    <citation type="journal article" date="2023" name="Science">
        <title>Genome structures resolve the early diversification of teleost fishes.</title>
        <authorList>
            <person name="Parey E."/>
            <person name="Louis A."/>
            <person name="Montfort J."/>
            <person name="Bouchez O."/>
            <person name="Roques C."/>
            <person name="Iampietro C."/>
            <person name="Lluch J."/>
            <person name="Castinel A."/>
            <person name="Donnadieu C."/>
            <person name="Desvignes T."/>
            <person name="Floi Bucao C."/>
            <person name="Jouanno E."/>
            <person name="Wen M."/>
            <person name="Mejri S."/>
            <person name="Dirks R."/>
            <person name="Jansen H."/>
            <person name="Henkel C."/>
            <person name="Chen W.J."/>
            <person name="Zahm M."/>
            <person name="Cabau C."/>
            <person name="Klopp C."/>
            <person name="Thompson A.W."/>
            <person name="Robinson-Rechavi M."/>
            <person name="Braasch I."/>
            <person name="Lecointre G."/>
            <person name="Bobe J."/>
            <person name="Postlethwait J.H."/>
            <person name="Berthelot C."/>
            <person name="Roest Crollius H."/>
            <person name="Guiguen Y."/>
        </authorList>
    </citation>
    <scope>NUCLEOTIDE SEQUENCE</scope>
    <source>
        <strain evidence="6">WJC10195</strain>
    </source>
</reference>
<comment type="caution">
    <text evidence="6">The sequence shown here is derived from an EMBL/GenBank/DDBJ whole genome shotgun (WGS) entry which is preliminary data.</text>
</comment>
<dbReference type="Gene3D" id="1.10.418.10">
    <property type="entry name" value="Calponin-like domain"/>
    <property type="match status" value="1"/>
</dbReference>
<dbReference type="OrthoDB" id="21607at2759"/>
<organism evidence="6 7">
    <name type="scientific">Synaphobranchus kaupii</name>
    <name type="common">Kaup's arrowtooth eel</name>
    <dbReference type="NCBI Taxonomy" id="118154"/>
    <lineage>
        <taxon>Eukaryota</taxon>
        <taxon>Metazoa</taxon>
        <taxon>Chordata</taxon>
        <taxon>Craniata</taxon>
        <taxon>Vertebrata</taxon>
        <taxon>Euteleostomi</taxon>
        <taxon>Actinopterygii</taxon>
        <taxon>Neopterygii</taxon>
        <taxon>Teleostei</taxon>
        <taxon>Anguilliformes</taxon>
        <taxon>Synaphobranchidae</taxon>
        <taxon>Synaphobranchus</taxon>
    </lineage>
</organism>
<dbReference type="FunFam" id="1.10.418.10:FF:000009">
    <property type="entry name" value="smoothelin isoform X2"/>
    <property type="match status" value="1"/>
</dbReference>
<keyword evidence="2" id="KW-0175">Coiled coil</keyword>
<feature type="compositionally biased region" description="Basic and acidic residues" evidence="4">
    <location>
        <begin position="210"/>
        <end position="225"/>
    </location>
</feature>
<feature type="region of interest" description="Disordered" evidence="4">
    <location>
        <begin position="123"/>
        <end position="267"/>
    </location>
</feature>
<feature type="domain" description="Calponin-homology (CH)" evidence="5">
    <location>
        <begin position="270"/>
        <end position="374"/>
    </location>
</feature>
<dbReference type="Proteomes" id="UP001152622">
    <property type="component" value="Chromosome 11"/>
</dbReference>
<dbReference type="InterPro" id="IPR001715">
    <property type="entry name" value="CH_dom"/>
</dbReference>
<keyword evidence="1" id="KW-0597">Phosphoprotein</keyword>
<evidence type="ECO:0000256" key="4">
    <source>
        <dbReference type="SAM" id="MobiDB-lite"/>
    </source>
</evidence>
<keyword evidence="7" id="KW-1185">Reference proteome</keyword>
<dbReference type="InterPro" id="IPR050540">
    <property type="entry name" value="F-actin_Monoox_Mical"/>
</dbReference>
<protein>
    <recommendedName>
        <fullName evidence="5">Calponin-homology (CH) domain-containing protein</fullName>
    </recommendedName>
</protein>
<evidence type="ECO:0000256" key="3">
    <source>
        <dbReference type="ARBA" id="ARBA00061655"/>
    </source>
</evidence>
<feature type="region of interest" description="Disordered" evidence="4">
    <location>
        <begin position="57"/>
        <end position="82"/>
    </location>
</feature>
<dbReference type="AlphaFoldDB" id="A0A9Q1IP14"/>
<gene>
    <name evidence="6" type="ORF">SKAU_G00284370</name>
</gene>
<evidence type="ECO:0000256" key="2">
    <source>
        <dbReference type="ARBA" id="ARBA00023054"/>
    </source>
</evidence>
<dbReference type="PANTHER" id="PTHR23167:SF52">
    <property type="entry name" value="SMOOTHELIN"/>
    <property type="match status" value="1"/>
</dbReference>
<name>A0A9Q1IP14_SYNKA</name>
<comment type="similarity">
    <text evidence="3">Belongs to the smoothelin family.</text>
</comment>
<dbReference type="Pfam" id="PF00307">
    <property type="entry name" value="CH"/>
    <property type="match status" value="1"/>
</dbReference>
<sequence length="374" mass="41150">MPNPRPIVRRGGVASAAQRSGAKRRHTVSWSDVCGRGYRAGEMEPKAEVKKGMVPVDEGAGSINEGAGPVVDRVTANGSHKESVAKLTAERLAAIEDEEALDRMLDEATDFEERKLIRTAMRELRKKKRAQREQERASRQQQKEVQKVRPAGGDAGVALKKAEKLTDSSAHKGTEQTLLSSSSTSNKKVGSIFERQDDAPLRSGGSGGLKELERRQAERRKELMKPKSSGTQTRQAMIQKLERESGGAGLPVSQVPRSSRSLGSGVPNSKNIKQMLLDWCRAKTHSYENVNIQNFSSSWSDGLAFCALVHHFFPHAFDYSSLSPADRKHNFEMAFDTAEKFADCPALLDVEDMVRMQVLLKTCPLGLAHITLKG</sequence>
<dbReference type="EMBL" id="JAINUF010000011">
    <property type="protein sequence ID" value="KAJ8347036.1"/>
    <property type="molecule type" value="Genomic_DNA"/>
</dbReference>
<feature type="region of interest" description="Disordered" evidence="4">
    <location>
        <begin position="1"/>
        <end position="28"/>
    </location>
</feature>
<evidence type="ECO:0000256" key="1">
    <source>
        <dbReference type="ARBA" id="ARBA00022553"/>
    </source>
</evidence>
<evidence type="ECO:0000259" key="5">
    <source>
        <dbReference type="PROSITE" id="PS50021"/>
    </source>
</evidence>
<dbReference type="PROSITE" id="PS50021">
    <property type="entry name" value="CH"/>
    <property type="match status" value="1"/>
</dbReference>
<dbReference type="Pfam" id="PF12510">
    <property type="entry name" value="Smoothelin"/>
    <property type="match status" value="1"/>
</dbReference>
<proteinExistence type="inferred from homology"/>
<dbReference type="InterPro" id="IPR022189">
    <property type="entry name" value="SMTN"/>
</dbReference>
<accession>A0A9Q1IP14</accession>
<feature type="compositionally biased region" description="Basic and acidic residues" evidence="4">
    <location>
        <begin position="160"/>
        <end position="174"/>
    </location>
</feature>
<dbReference type="PANTHER" id="PTHR23167">
    <property type="entry name" value="CALPONIN HOMOLOGY DOMAIN-CONTAINING PROTEIN DDB_G0272472-RELATED"/>
    <property type="match status" value="1"/>
</dbReference>
<dbReference type="SMART" id="SM00033">
    <property type="entry name" value="CH"/>
    <property type="match status" value="1"/>
</dbReference>